<keyword evidence="3" id="KW-1185">Reference proteome</keyword>
<dbReference type="InterPro" id="IPR016024">
    <property type="entry name" value="ARM-type_fold"/>
</dbReference>
<evidence type="ECO:0000313" key="2">
    <source>
        <dbReference type="EMBL" id="KAG0477240.1"/>
    </source>
</evidence>
<gene>
    <name evidence="2" type="ORF">HPP92_014081</name>
</gene>
<reference evidence="2 3" key="1">
    <citation type="journal article" date="2020" name="Nat. Food">
        <title>A phased Vanilla planifolia genome enables genetic improvement of flavour and production.</title>
        <authorList>
            <person name="Hasing T."/>
            <person name="Tang H."/>
            <person name="Brym M."/>
            <person name="Khazi F."/>
            <person name="Huang T."/>
            <person name="Chambers A.H."/>
        </authorList>
    </citation>
    <scope>NUCLEOTIDE SEQUENCE [LARGE SCALE GENOMIC DNA]</scope>
    <source>
        <tissue evidence="2">Leaf</tissue>
    </source>
</reference>
<protein>
    <recommendedName>
        <fullName evidence="1">DUF7032 domain-containing protein</fullName>
    </recommendedName>
</protein>
<sequence length="565" mass="62632">MARTEKEVLEQTLKLLNSAISSSHSTRLFPAKWKPIRDKLERLRSNLAPASFDADSRGNPSLAELLEAISATAHCTKLLAQLCGDDSYGGGKLLMKSNLDLIAASLELHIKHLDEKYDLGILISSLSIVLSKPAVGASREDMRIYVRDIFSRLRIGCFEMKARALASLNQVLHEDERYVRAVAAETTDGIGVLVKLLDCREVMVKEEALRAVSVIAGFESYRGMLVMSGVIPPLIRILEQGNGKAKERAAHALKLMTQSCDNAWLVSSQGGVLTLLRICGDDGSSSKLANLACSILRNLCGVGEIRRFMVEQGAVVVFLKLLRSKEEASKLHAMELLLMFASDDEEIKKSLTRDEFIDSLLGIINHESLYSSKAREIALRCIEAFFFTSPASLNQLVKRGFLHQILFFLRNGEVADQELALKSVSRFCSVSDQLMAQTMGDMGFMPELLRLLQARPFDAREAAAEALCSLVLVQKNRRKFIEEDHNVDNVLQLLDPREGKGTKKLLLSALMSLTDSSSGRKKVSASIYLKNLEKLAEAEVAEAKKILKKISNNRFRSIFEALRGM</sequence>
<dbReference type="Pfam" id="PF23005">
    <property type="entry name" value="DUF7032"/>
    <property type="match status" value="1"/>
</dbReference>
<dbReference type="SMART" id="SM00185">
    <property type="entry name" value="ARM"/>
    <property type="match status" value="3"/>
</dbReference>
<evidence type="ECO:0000313" key="3">
    <source>
        <dbReference type="Proteomes" id="UP000636800"/>
    </source>
</evidence>
<dbReference type="EMBL" id="JADCNL010000006">
    <property type="protein sequence ID" value="KAG0477240.1"/>
    <property type="molecule type" value="Genomic_DNA"/>
</dbReference>
<dbReference type="InterPro" id="IPR000225">
    <property type="entry name" value="Armadillo"/>
</dbReference>
<evidence type="ECO:0000259" key="1">
    <source>
        <dbReference type="Pfam" id="PF23005"/>
    </source>
</evidence>
<dbReference type="InterPro" id="IPR054296">
    <property type="entry name" value="DUF7032"/>
</dbReference>
<dbReference type="PANTHER" id="PTHR46043:SF5">
    <property type="entry name" value="ARM REPEAT SUPERFAMILY PROTEIN"/>
    <property type="match status" value="1"/>
</dbReference>
<dbReference type="SUPFAM" id="SSF48371">
    <property type="entry name" value="ARM repeat"/>
    <property type="match status" value="1"/>
</dbReference>
<comment type="caution">
    <text evidence="2">The sequence shown here is derived from an EMBL/GenBank/DDBJ whole genome shotgun (WGS) entry which is preliminary data.</text>
</comment>
<proteinExistence type="predicted"/>
<accession>A0A835QVZ9</accession>
<dbReference type="AlphaFoldDB" id="A0A835QVZ9"/>
<dbReference type="InterPro" id="IPR011989">
    <property type="entry name" value="ARM-like"/>
</dbReference>
<dbReference type="Gene3D" id="1.25.10.10">
    <property type="entry name" value="Leucine-rich Repeat Variant"/>
    <property type="match status" value="2"/>
</dbReference>
<dbReference type="Proteomes" id="UP000636800">
    <property type="component" value="Chromosome 6"/>
</dbReference>
<feature type="domain" description="DUF7032" evidence="1">
    <location>
        <begin position="11"/>
        <end position="119"/>
    </location>
</feature>
<dbReference type="PANTHER" id="PTHR46043">
    <property type="entry name" value="ARM REPEAT SUPERFAMILY PROTEIN"/>
    <property type="match status" value="1"/>
</dbReference>
<organism evidence="2 3">
    <name type="scientific">Vanilla planifolia</name>
    <name type="common">Vanilla</name>
    <dbReference type="NCBI Taxonomy" id="51239"/>
    <lineage>
        <taxon>Eukaryota</taxon>
        <taxon>Viridiplantae</taxon>
        <taxon>Streptophyta</taxon>
        <taxon>Embryophyta</taxon>
        <taxon>Tracheophyta</taxon>
        <taxon>Spermatophyta</taxon>
        <taxon>Magnoliopsida</taxon>
        <taxon>Liliopsida</taxon>
        <taxon>Asparagales</taxon>
        <taxon>Orchidaceae</taxon>
        <taxon>Vanilloideae</taxon>
        <taxon>Vanilleae</taxon>
        <taxon>Vanilla</taxon>
    </lineage>
</organism>
<name>A0A835QVZ9_VANPL</name>